<gene>
    <name evidence="10" type="ORF">OSB1V03_LOCUS19919</name>
</gene>
<evidence type="ECO:0000256" key="6">
    <source>
        <dbReference type="ARBA" id="ARBA00023163"/>
    </source>
</evidence>
<dbReference type="GO" id="GO:0004879">
    <property type="term" value="F:nuclear receptor activity"/>
    <property type="evidence" value="ECO:0007669"/>
    <property type="project" value="TreeGrafter"/>
</dbReference>
<keyword evidence="3" id="KW-0862">Zinc</keyword>
<evidence type="ECO:0000256" key="8">
    <source>
        <dbReference type="ARBA" id="ARBA00023242"/>
    </source>
</evidence>
<keyword evidence="11" id="KW-1185">Reference proteome</keyword>
<dbReference type="GO" id="GO:0030154">
    <property type="term" value="P:cell differentiation"/>
    <property type="evidence" value="ECO:0007669"/>
    <property type="project" value="TreeGrafter"/>
</dbReference>
<feature type="domain" description="Nuclear receptor" evidence="9">
    <location>
        <begin position="7"/>
        <end position="81"/>
    </location>
</feature>
<dbReference type="AlphaFoldDB" id="A0A7R9LLY0"/>
<dbReference type="GO" id="GO:0045944">
    <property type="term" value="P:positive regulation of transcription by RNA polymerase II"/>
    <property type="evidence" value="ECO:0007669"/>
    <property type="project" value="TreeGrafter"/>
</dbReference>
<dbReference type="Proteomes" id="UP000759131">
    <property type="component" value="Unassembled WGS sequence"/>
</dbReference>
<name>A0A7R9LLY0_9ACAR</name>
<dbReference type="Pfam" id="PF00105">
    <property type="entry name" value="zf-C4"/>
    <property type="match status" value="1"/>
</dbReference>
<dbReference type="GO" id="GO:0000978">
    <property type="term" value="F:RNA polymerase II cis-regulatory region sequence-specific DNA binding"/>
    <property type="evidence" value="ECO:0007669"/>
    <property type="project" value="TreeGrafter"/>
</dbReference>
<keyword evidence="5" id="KW-0238">DNA-binding</keyword>
<protein>
    <recommendedName>
        <fullName evidence="9">Nuclear receptor domain-containing protein</fullName>
    </recommendedName>
</protein>
<dbReference type="Gene3D" id="3.30.50.10">
    <property type="entry name" value="Erythroid Transcription Factor GATA-1, subunit A"/>
    <property type="match status" value="1"/>
</dbReference>
<dbReference type="InterPro" id="IPR013088">
    <property type="entry name" value="Znf_NHR/GATA"/>
</dbReference>
<evidence type="ECO:0000256" key="7">
    <source>
        <dbReference type="ARBA" id="ARBA00023170"/>
    </source>
</evidence>
<evidence type="ECO:0000256" key="1">
    <source>
        <dbReference type="ARBA" id="ARBA00022723"/>
    </source>
</evidence>
<evidence type="ECO:0000259" key="9">
    <source>
        <dbReference type="PROSITE" id="PS51030"/>
    </source>
</evidence>
<evidence type="ECO:0000256" key="5">
    <source>
        <dbReference type="ARBA" id="ARBA00023125"/>
    </source>
</evidence>
<keyword evidence="4" id="KW-0805">Transcription regulation</keyword>
<evidence type="ECO:0000256" key="2">
    <source>
        <dbReference type="ARBA" id="ARBA00022771"/>
    </source>
</evidence>
<accession>A0A7R9LLY0</accession>
<evidence type="ECO:0000256" key="3">
    <source>
        <dbReference type="ARBA" id="ARBA00022833"/>
    </source>
</evidence>
<keyword evidence="6" id="KW-0804">Transcription</keyword>
<evidence type="ECO:0000256" key="4">
    <source>
        <dbReference type="ARBA" id="ARBA00023015"/>
    </source>
</evidence>
<dbReference type="GO" id="GO:0000122">
    <property type="term" value="P:negative regulation of transcription by RNA polymerase II"/>
    <property type="evidence" value="ECO:0007669"/>
    <property type="project" value="TreeGrafter"/>
</dbReference>
<reference evidence="10" key="1">
    <citation type="submission" date="2020-11" db="EMBL/GenBank/DDBJ databases">
        <authorList>
            <person name="Tran Van P."/>
        </authorList>
    </citation>
    <scope>NUCLEOTIDE SEQUENCE</scope>
</reference>
<dbReference type="OrthoDB" id="6355676at2759"/>
<dbReference type="PANTHER" id="PTHR24082">
    <property type="entry name" value="NUCLEAR HORMONE RECEPTOR"/>
    <property type="match status" value="1"/>
</dbReference>
<dbReference type="PRINTS" id="PR00047">
    <property type="entry name" value="STROIDFINGER"/>
</dbReference>
<dbReference type="EMBL" id="OC885324">
    <property type="protein sequence ID" value="CAD7644134.1"/>
    <property type="molecule type" value="Genomic_DNA"/>
</dbReference>
<dbReference type="SUPFAM" id="SSF57716">
    <property type="entry name" value="Glucocorticoid receptor-like (DNA-binding domain)"/>
    <property type="match status" value="1"/>
</dbReference>
<sequence length="269" mass="30515">MCEKSAHKLCSVCGDLALGKNFGALSCEPCKAFFRRNSFKVNLKCHFDNNCSINAITRKFCSKCRLDKCLAIGMRREWVANEEERELKRLIKLTISGINNTNDGNQVLKSAINSSQEIWDENDSTNTTTIDTDFMSEILDDNNFSVDALNEQIMDIETSFCANDCIDSQVINRSDYQTNNISTDNHQNSENYTQNSLTHYSPKRVDEKVVSGYEMPVIPIGRPIDDHKSDFNEIEMRMVTEVIQSATNMGGPYAKLVFEIDNNHSFQTV</sequence>
<dbReference type="PROSITE" id="PS00031">
    <property type="entry name" value="NUCLEAR_REC_DBD_1"/>
    <property type="match status" value="1"/>
</dbReference>
<evidence type="ECO:0000313" key="10">
    <source>
        <dbReference type="EMBL" id="CAD7644134.1"/>
    </source>
</evidence>
<keyword evidence="7" id="KW-0675">Receptor</keyword>
<keyword evidence="8" id="KW-0539">Nucleus</keyword>
<dbReference type="SMART" id="SM00399">
    <property type="entry name" value="ZnF_C4"/>
    <property type="match status" value="1"/>
</dbReference>
<organism evidence="10">
    <name type="scientific">Medioppia subpectinata</name>
    <dbReference type="NCBI Taxonomy" id="1979941"/>
    <lineage>
        <taxon>Eukaryota</taxon>
        <taxon>Metazoa</taxon>
        <taxon>Ecdysozoa</taxon>
        <taxon>Arthropoda</taxon>
        <taxon>Chelicerata</taxon>
        <taxon>Arachnida</taxon>
        <taxon>Acari</taxon>
        <taxon>Acariformes</taxon>
        <taxon>Sarcoptiformes</taxon>
        <taxon>Oribatida</taxon>
        <taxon>Brachypylina</taxon>
        <taxon>Oppioidea</taxon>
        <taxon>Oppiidae</taxon>
        <taxon>Medioppia</taxon>
    </lineage>
</organism>
<keyword evidence="2" id="KW-0863">Zinc-finger</keyword>
<keyword evidence="1" id="KW-0479">Metal-binding</keyword>
<dbReference type="PANTHER" id="PTHR24082:SF283">
    <property type="entry name" value="NUCLEAR HORMONE RECEPTOR HR96"/>
    <property type="match status" value="1"/>
</dbReference>
<feature type="non-terminal residue" evidence="10">
    <location>
        <position position="269"/>
    </location>
</feature>
<dbReference type="GO" id="GO:0008270">
    <property type="term" value="F:zinc ion binding"/>
    <property type="evidence" value="ECO:0007669"/>
    <property type="project" value="UniProtKB-KW"/>
</dbReference>
<dbReference type="EMBL" id="CAJPIZ010030749">
    <property type="protein sequence ID" value="CAG2119972.1"/>
    <property type="molecule type" value="Genomic_DNA"/>
</dbReference>
<evidence type="ECO:0000313" key="11">
    <source>
        <dbReference type="Proteomes" id="UP000759131"/>
    </source>
</evidence>
<dbReference type="InterPro" id="IPR050234">
    <property type="entry name" value="Nuclear_hormone_rcpt_NR1"/>
</dbReference>
<dbReference type="InterPro" id="IPR001628">
    <property type="entry name" value="Znf_hrmn_rcpt"/>
</dbReference>
<proteinExistence type="predicted"/>
<dbReference type="PROSITE" id="PS51030">
    <property type="entry name" value="NUCLEAR_REC_DBD_2"/>
    <property type="match status" value="1"/>
</dbReference>